<sequence>MSAEATVAAAPGYPVRYDVEYPEELSRWLIFVKLLLAIPHFIILWALGIAAFVMGFIAFFAILFTGRYPRGLFDFVVGVNRWSANVDAYTALLRDEYPPFSWEPGQYAVTYEVDYPEKLNRWLPLVKWWLLAIPHYIVLFALGIAAFVVYIIAWFAILFTKRYPRGLFDFIVGYRRWDYRVNAYTGLLRDEYPPF</sequence>
<name>X0ZYS0_9ZZZZ</name>
<comment type="caution">
    <text evidence="2">The sequence shown here is derived from an EMBL/GenBank/DDBJ whole genome shotgun (WGS) entry which is preliminary data.</text>
</comment>
<gene>
    <name evidence="2" type="ORF">S01H1_76154</name>
</gene>
<dbReference type="Pfam" id="PF14333">
    <property type="entry name" value="DUF4389"/>
    <property type="match status" value="2"/>
</dbReference>
<organism evidence="2">
    <name type="scientific">marine sediment metagenome</name>
    <dbReference type="NCBI Taxonomy" id="412755"/>
    <lineage>
        <taxon>unclassified sequences</taxon>
        <taxon>metagenomes</taxon>
        <taxon>ecological metagenomes</taxon>
    </lineage>
</organism>
<keyword evidence="1" id="KW-1133">Transmembrane helix</keyword>
<dbReference type="AlphaFoldDB" id="X0ZYS0"/>
<feature type="transmembrane region" description="Helical" evidence="1">
    <location>
        <begin position="128"/>
        <end position="159"/>
    </location>
</feature>
<keyword evidence="1" id="KW-0472">Membrane</keyword>
<evidence type="ECO:0000256" key="1">
    <source>
        <dbReference type="SAM" id="Phobius"/>
    </source>
</evidence>
<feature type="transmembrane region" description="Helical" evidence="1">
    <location>
        <begin position="34"/>
        <end position="64"/>
    </location>
</feature>
<proteinExistence type="predicted"/>
<dbReference type="EMBL" id="BARS01051091">
    <property type="protein sequence ID" value="GAG53186.1"/>
    <property type="molecule type" value="Genomic_DNA"/>
</dbReference>
<dbReference type="InterPro" id="IPR025498">
    <property type="entry name" value="DUF4389"/>
</dbReference>
<keyword evidence="1" id="KW-0812">Transmembrane</keyword>
<reference evidence="2" key="1">
    <citation type="journal article" date="2014" name="Front. Microbiol.">
        <title>High frequency of phylogenetically diverse reductive dehalogenase-homologous genes in deep subseafloor sedimentary metagenomes.</title>
        <authorList>
            <person name="Kawai M."/>
            <person name="Futagami T."/>
            <person name="Toyoda A."/>
            <person name="Takaki Y."/>
            <person name="Nishi S."/>
            <person name="Hori S."/>
            <person name="Arai W."/>
            <person name="Tsubouchi T."/>
            <person name="Morono Y."/>
            <person name="Uchiyama I."/>
            <person name="Ito T."/>
            <person name="Fujiyama A."/>
            <person name="Inagaki F."/>
            <person name="Takami H."/>
        </authorList>
    </citation>
    <scope>NUCLEOTIDE SEQUENCE</scope>
    <source>
        <strain evidence="2">Expedition CK06-06</strain>
    </source>
</reference>
<evidence type="ECO:0008006" key="3">
    <source>
        <dbReference type="Google" id="ProtNLM"/>
    </source>
</evidence>
<evidence type="ECO:0000313" key="2">
    <source>
        <dbReference type="EMBL" id="GAG53186.1"/>
    </source>
</evidence>
<accession>X0ZYS0</accession>
<feature type="non-terminal residue" evidence="2">
    <location>
        <position position="195"/>
    </location>
</feature>
<protein>
    <recommendedName>
        <fullName evidence="3">DUF4389 domain-containing protein</fullName>
    </recommendedName>
</protein>